<evidence type="ECO:0000256" key="4">
    <source>
        <dbReference type="ARBA" id="ARBA00022692"/>
    </source>
</evidence>
<evidence type="ECO:0000256" key="5">
    <source>
        <dbReference type="ARBA" id="ARBA00022989"/>
    </source>
</evidence>
<evidence type="ECO:0000256" key="3">
    <source>
        <dbReference type="ARBA" id="ARBA00022448"/>
    </source>
</evidence>
<feature type="transmembrane region" description="Helical" evidence="7">
    <location>
        <begin position="157"/>
        <end position="190"/>
    </location>
</feature>
<dbReference type="Gene3D" id="3.30.70.1350">
    <property type="entry name" value="Cation efflux protein, cytoplasmic domain"/>
    <property type="match status" value="1"/>
</dbReference>
<comment type="subcellular location">
    <subcellularLocation>
        <location evidence="1">Membrane</location>
        <topology evidence="1">Multi-pass membrane protein</topology>
    </subcellularLocation>
</comment>
<dbReference type="Proteomes" id="UP000317158">
    <property type="component" value="Unassembled WGS sequence"/>
</dbReference>
<keyword evidence="3" id="KW-0813">Transport</keyword>
<dbReference type="InterPro" id="IPR058533">
    <property type="entry name" value="Cation_efflux_TM"/>
</dbReference>
<evidence type="ECO:0000313" key="10">
    <source>
        <dbReference type="EMBL" id="RZN64140.1"/>
    </source>
</evidence>
<dbReference type="FunFam" id="1.20.1510.10:FF:000006">
    <property type="entry name" value="Divalent cation efflux transporter"/>
    <property type="match status" value="1"/>
</dbReference>
<evidence type="ECO:0000313" key="11">
    <source>
        <dbReference type="Proteomes" id="UP000317158"/>
    </source>
</evidence>
<organism evidence="10 11">
    <name type="scientific">Methanoliparum thermophilum</name>
    <dbReference type="NCBI Taxonomy" id="2491083"/>
    <lineage>
        <taxon>Archaea</taxon>
        <taxon>Methanobacteriati</taxon>
        <taxon>Methanobacteriota</taxon>
        <taxon>Candidatus Methanoliparia</taxon>
        <taxon>Candidatus Methanoliparales</taxon>
        <taxon>Candidatus Methanoliparaceae</taxon>
        <taxon>Candidatus Methanoliparum</taxon>
    </lineage>
</organism>
<dbReference type="GO" id="GO:0008324">
    <property type="term" value="F:monoatomic cation transmembrane transporter activity"/>
    <property type="evidence" value="ECO:0007669"/>
    <property type="project" value="InterPro"/>
</dbReference>
<dbReference type="GO" id="GO:0016020">
    <property type="term" value="C:membrane"/>
    <property type="evidence" value="ECO:0007669"/>
    <property type="project" value="UniProtKB-SubCell"/>
</dbReference>
<evidence type="ECO:0000259" key="8">
    <source>
        <dbReference type="Pfam" id="PF01545"/>
    </source>
</evidence>
<comment type="similarity">
    <text evidence="2">Belongs to the cation diffusion facilitator (CDF) transporter (TC 2.A.4) family.</text>
</comment>
<feature type="domain" description="Cation efflux protein cytoplasmic" evidence="9">
    <location>
        <begin position="208"/>
        <end position="284"/>
    </location>
</feature>
<keyword evidence="6 7" id="KW-0472">Membrane</keyword>
<accession>A0A520KRA8</accession>
<proteinExistence type="inferred from homology"/>
<feature type="transmembrane region" description="Helical" evidence="7">
    <location>
        <begin position="82"/>
        <end position="103"/>
    </location>
</feature>
<evidence type="ECO:0000259" key="9">
    <source>
        <dbReference type="Pfam" id="PF16916"/>
    </source>
</evidence>
<dbReference type="Pfam" id="PF01545">
    <property type="entry name" value="Cation_efflux"/>
    <property type="match status" value="1"/>
</dbReference>
<name>A0A520KRA8_METT2</name>
<evidence type="ECO:0000256" key="2">
    <source>
        <dbReference type="ARBA" id="ARBA00008114"/>
    </source>
</evidence>
<reference evidence="10 11" key="1">
    <citation type="journal article" date="2019" name="Nat. Microbiol.">
        <title>Wide diversity of methane and short-chain alkane metabolisms in uncultured archaea.</title>
        <authorList>
            <person name="Borrel G."/>
            <person name="Adam P.S."/>
            <person name="McKay L.J."/>
            <person name="Chen L.X."/>
            <person name="Sierra-Garcia I.N."/>
            <person name="Sieber C.M."/>
            <person name="Letourneur Q."/>
            <person name="Ghozlane A."/>
            <person name="Andersen G.L."/>
            <person name="Li W.J."/>
            <person name="Hallam S.J."/>
            <person name="Muyzer G."/>
            <person name="de Oliveira V.M."/>
            <person name="Inskeep W.P."/>
            <person name="Banfield J.F."/>
            <person name="Gribaldo S."/>
        </authorList>
    </citation>
    <scope>NUCLEOTIDE SEQUENCE [LARGE SCALE GENOMIC DNA]</scope>
    <source>
        <strain evidence="10">NM1a</strain>
    </source>
</reference>
<sequence length="293" mass="32193">MRSKKKRDEGIFSFYLGIFGNIALFIFKFIIGIFSGSIALISDSFHSLSDFLSTIIAYVGYITSIRPADKSHPYGHEKAESIAGFIVALFLLGLGILLAYNSIKNITTEQPKSIALFAVAVSIVSKEIMARYCFYIADKLNSPAIKAAAYEHRSDALSSIVAFVGVLGAILGIYFLDSVAGFILAVMIFYYGIKVCRENVNILMDKSPSQEIIDLVNNEIKNIPGVLGVHRLRARRMGRNFIIDMHIDVDPSISLITAHKISHAVEKKLEDSGRIASVIVHVCPSGIKIGEED</sequence>
<dbReference type="PANTHER" id="PTHR43840">
    <property type="entry name" value="MITOCHONDRIAL METAL TRANSPORTER 1-RELATED"/>
    <property type="match status" value="1"/>
</dbReference>
<evidence type="ECO:0000256" key="6">
    <source>
        <dbReference type="ARBA" id="ARBA00023136"/>
    </source>
</evidence>
<dbReference type="Gene3D" id="1.20.1510.10">
    <property type="entry name" value="Cation efflux protein transmembrane domain"/>
    <property type="match status" value="1"/>
</dbReference>
<dbReference type="InterPro" id="IPR027470">
    <property type="entry name" value="Cation_efflux_CTD"/>
</dbReference>
<feature type="transmembrane region" description="Helical" evidence="7">
    <location>
        <begin position="115"/>
        <end position="137"/>
    </location>
</feature>
<dbReference type="PANTHER" id="PTHR43840:SF15">
    <property type="entry name" value="MITOCHONDRIAL METAL TRANSPORTER 1-RELATED"/>
    <property type="match status" value="1"/>
</dbReference>
<dbReference type="NCBIfam" id="TIGR01297">
    <property type="entry name" value="CDF"/>
    <property type="match status" value="1"/>
</dbReference>
<feature type="domain" description="Cation efflux protein transmembrane" evidence="8">
    <location>
        <begin position="16"/>
        <end position="204"/>
    </location>
</feature>
<feature type="transmembrane region" description="Helical" evidence="7">
    <location>
        <begin position="12"/>
        <end position="41"/>
    </location>
</feature>
<gene>
    <name evidence="10" type="ORF">EF806_05865</name>
</gene>
<keyword evidence="5 7" id="KW-1133">Transmembrane helix</keyword>
<keyword evidence="4 7" id="KW-0812">Transmembrane</keyword>
<dbReference type="AlphaFoldDB" id="A0A520KRA8"/>
<evidence type="ECO:0000256" key="7">
    <source>
        <dbReference type="SAM" id="Phobius"/>
    </source>
</evidence>
<dbReference type="InterPro" id="IPR050291">
    <property type="entry name" value="CDF_Transporter"/>
</dbReference>
<dbReference type="SUPFAM" id="SSF161111">
    <property type="entry name" value="Cation efflux protein transmembrane domain-like"/>
    <property type="match status" value="1"/>
</dbReference>
<evidence type="ECO:0000256" key="1">
    <source>
        <dbReference type="ARBA" id="ARBA00004141"/>
    </source>
</evidence>
<protein>
    <submittedName>
        <fullName evidence="10">Cation transporter</fullName>
    </submittedName>
</protein>
<dbReference type="InterPro" id="IPR027469">
    <property type="entry name" value="Cation_efflux_TMD_sf"/>
</dbReference>
<dbReference type="InterPro" id="IPR002524">
    <property type="entry name" value="Cation_efflux"/>
</dbReference>
<dbReference type="SUPFAM" id="SSF160240">
    <property type="entry name" value="Cation efflux protein cytoplasmic domain-like"/>
    <property type="match status" value="1"/>
</dbReference>
<dbReference type="InterPro" id="IPR036837">
    <property type="entry name" value="Cation_efflux_CTD_sf"/>
</dbReference>
<comment type="caution">
    <text evidence="10">The sequence shown here is derived from an EMBL/GenBank/DDBJ whole genome shotgun (WGS) entry which is preliminary data.</text>
</comment>
<dbReference type="Pfam" id="PF16916">
    <property type="entry name" value="ZT_dimer"/>
    <property type="match status" value="1"/>
</dbReference>
<dbReference type="EMBL" id="RXIF01000010">
    <property type="protein sequence ID" value="RZN64140.1"/>
    <property type="molecule type" value="Genomic_DNA"/>
</dbReference>